<reference evidence="1" key="1">
    <citation type="submission" date="2022-04" db="EMBL/GenBank/DDBJ databases">
        <title>Hymenobacter sp. isolated from the air.</title>
        <authorList>
            <person name="Won M."/>
            <person name="Lee C.-M."/>
            <person name="Woen H.-Y."/>
            <person name="Kwon S.-W."/>
        </authorList>
    </citation>
    <scope>NUCLEOTIDE SEQUENCE</scope>
    <source>
        <strain evidence="1">5116S-3</strain>
        <plasmid evidence="1">unnamed2</plasmid>
    </source>
</reference>
<accession>A0A8T9QCH6</accession>
<dbReference type="KEGG" id="hcu:MUN79_29390"/>
<protein>
    <submittedName>
        <fullName evidence="1">Uncharacterized protein</fullName>
    </submittedName>
</protein>
<dbReference type="EMBL" id="CP095048">
    <property type="protein sequence ID" value="UOQ75304.1"/>
    <property type="molecule type" value="Genomic_DNA"/>
</dbReference>
<proteinExistence type="predicted"/>
<dbReference type="Proteomes" id="UP000831796">
    <property type="component" value="Plasmid unnamed2"/>
</dbReference>
<dbReference type="RefSeq" id="WP_244678637.1">
    <property type="nucleotide sequence ID" value="NZ_CP095048.1"/>
</dbReference>
<gene>
    <name evidence="1" type="ORF">MUN79_29390</name>
</gene>
<evidence type="ECO:0000313" key="2">
    <source>
        <dbReference type="Proteomes" id="UP000831796"/>
    </source>
</evidence>
<keyword evidence="2" id="KW-1185">Reference proteome</keyword>
<dbReference type="AlphaFoldDB" id="A0A8T9QCH6"/>
<name>A0A8T9QCH6_9BACT</name>
<geneLocation type="plasmid" evidence="1 2">
    <name>unnamed2</name>
</geneLocation>
<keyword evidence="1" id="KW-0614">Plasmid</keyword>
<evidence type="ECO:0000313" key="1">
    <source>
        <dbReference type="EMBL" id="UOQ75304.1"/>
    </source>
</evidence>
<organism evidence="1 2">
    <name type="scientific">Hymenobacter cellulosilyticus</name>
    <dbReference type="NCBI Taxonomy" id="2932248"/>
    <lineage>
        <taxon>Bacteria</taxon>
        <taxon>Pseudomonadati</taxon>
        <taxon>Bacteroidota</taxon>
        <taxon>Cytophagia</taxon>
        <taxon>Cytophagales</taxon>
        <taxon>Hymenobacteraceae</taxon>
        <taxon>Hymenobacter</taxon>
    </lineage>
</organism>
<sequence>MPKYYDQREIESLPTRDLLRDLLRSPLALSGLKGREQPYDSLLALLLAWEKPDQPPTLALLQQRAHLKATRFRPTLELLYQAFLAALAAEEAVIQCPQVTHCFIIPGHRQNQLVWCQLARVPQVGENVELDFLWAITGHDTYFVESITSEYQEGKITVYLQLAAGRYDPYYQLLLARARFENKLTHSLERELDEDQLRTWLHSAYGVTKASAPVPDVPACLPRKRS</sequence>